<evidence type="ECO:0000256" key="3">
    <source>
        <dbReference type="ARBA" id="ARBA00022833"/>
    </source>
</evidence>
<comment type="caution">
    <text evidence="8">The sequence shown here is derived from an EMBL/GenBank/DDBJ whole genome shotgun (WGS) entry which is preliminary data.</text>
</comment>
<keyword evidence="4 5" id="KW-0238">DNA-binding</keyword>
<keyword evidence="3" id="KW-0862">Zinc</keyword>
<evidence type="ECO:0000313" key="9">
    <source>
        <dbReference type="Proteomes" id="UP000287033"/>
    </source>
</evidence>
<evidence type="ECO:0000256" key="1">
    <source>
        <dbReference type="ARBA" id="ARBA00022723"/>
    </source>
</evidence>
<evidence type="ECO:0000256" key="2">
    <source>
        <dbReference type="ARBA" id="ARBA00022771"/>
    </source>
</evidence>
<protein>
    <recommendedName>
        <fullName evidence="7">THAP-type domain-containing protein</fullName>
    </recommendedName>
</protein>
<organism evidence="8 9">
    <name type="scientific">Chiloscyllium punctatum</name>
    <name type="common">Brownbanded bambooshark</name>
    <name type="synonym">Hemiscyllium punctatum</name>
    <dbReference type="NCBI Taxonomy" id="137246"/>
    <lineage>
        <taxon>Eukaryota</taxon>
        <taxon>Metazoa</taxon>
        <taxon>Chordata</taxon>
        <taxon>Craniata</taxon>
        <taxon>Vertebrata</taxon>
        <taxon>Chondrichthyes</taxon>
        <taxon>Elasmobranchii</taxon>
        <taxon>Galeomorphii</taxon>
        <taxon>Galeoidea</taxon>
        <taxon>Orectolobiformes</taxon>
        <taxon>Hemiscylliidae</taxon>
        <taxon>Chiloscyllium</taxon>
    </lineage>
</organism>
<dbReference type="GO" id="GO:0008270">
    <property type="term" value="F:zinc ion binding"/>
    <property type="evidence" value="ECO:0007669"/>
    <property type="project" value="UniProtKB-KW"/>
</dbReference>
<dbReference type="EMBL" id="BEZZ01000549">
    <property type="protein sequence ID" value="GCC33878.1"/>
    <property type="molecule type" value="Genomic_DNA"/>
</dbReference>
<evidence type="ECO:0000313" key="8">
    <source>
        <dbReference type="EMBL" id="GCC33878.1"/>
    </source>
</evidence>
<feature type="coiled-coil region" evidence="6">
    <location>
        <begin position="243"/>
        <end position="270"/>
    </location>
</feature>
<proteinExistence type="predicted"/>
<gene>
    <name evidence="8" type="ORF">chiPu_0012349</name>
</gene>
<reference evidence="8 9" key="1">
    <citation type="journal article" date="2018" name="Nat. Ecol. Evol.">
        <title>Shark genomes provide insights into elasmobranch evolution and the origin of vertebrates.</title>
        <authorList>
            <person name="Hara Y"/>
            <person name="Yamaguchi K"/>
            <person name="Onimaru K"/>
            <person name="Kadota M"/>
            <person name="Koyanagi M"/>
            <person name="Keeley SD"/>
            <person name="Tatsumi K"/>
            <person name="Tanaka K"/>
            <person name="Motone F"/>
            <person name="Kageyama Y"/>
            <person name="Nozu R"/>
            <person name="Adachi N"/>
            <person name="Nishimura O"/>
            <person name="Nakagawa R"/>
            <person name="Tanegashima C"/>
            <person name="Kiyatake I"/>
            <person name="Matsumoto R"/>
            <person name="Murakumo K"/>
            <person name="Nishida K"/>
            <person name="Terakita A"/>
            <person name="Kuratani S"/>
            <person name="Sato K"/>
            <person name="Hyodo S Kuraku.S."/>
        </authorList>
    </citation>
    <scope>NUCLEOTIDE SEQUENCE [LARGE SCALE GENOMIC DNA]</scope>
</reference>
<dbReference type="SMART" id="SM00980">
    <property type="entry name" value="THAP"/>
    <property type="match status" value="1"/>
</dbReference>
<dbReference type="STRING" id="137246.A0A401SU33"/>
<dbReference type="OrthoDB" id="58529at2759"/>
<dbReference type="GO" id="GO:0003677">
    <property type="term" value="F:DNA binding"/>
    <property type="evidence" value="ECO:0007669"/>
    <property type="project" value="UniProtKB-UniRule"/>
</dbReference>
<evidence type="ECO:0000256" key="4">
    <source>
        <dbReference type="ARBA" id="ARBA00023125"/>
    </source>
</evidence>
<feature type="domain" description="THAP-type" evidence="7">
    <location>
        <begin position="8"/>
        <end position="86"/>
    </location>
</feature>
<dbReference type="PANTHER" id="PTHR46927">
    <property type="entry name" value="AGAP005574-PA"/>
    <property type="match status" value="1"/>
</dbReference>
<sequence>MLNRDWRREELERGQHCFQCYSVFHARFPLKDAKRLAEWIAAVGRTDWKPTKFSFLCSAHFTKDSFQKRQEDQCHRLKFNAVPSIFHFSEHQRKVDRGHTRCQVAAKIQLAPVNQERILSGCLASEPQSDETTEHLEPHAVIVDSEMETISALGESSAMLQSCSVTDEPVVCMVAGQRCSLKSASSPPPASERLLIDSIVPFPDDATPTASGACKLINSLHSYCLSPRHTTFKDQVTKKNTKLKLLRQQSSRVVKRVKRLEELIHKLQETNSSLVRCFLPQDHGE</sequence>
<evidence type="ECO:0000256" key="6">
    <source>
        <dbReference type="SAM" id="Coils"/>
    </source>
</evidence>
<keyword evidence="9" id="KW-1185">Reference proteome</keyword>
<accession>A0A401SU33</accession>
<dbReference type="InterPro" id="IPR052224">
    <property type="entry name" value="THAP_domain_protein"/>
</dbReference>
<dbReference type="OMA" id="HRLKFNA"/>
<name>A0A401SU33_CHIPU</name>
<keyword evidence="2 5" id="KW-0863">Zinc-finger</keyword>
<keyword evidence="6" id="KW-0175">Coiled coil</keyword>
<dbReference type="SMART" id="SM00692">
    <property type="entry name" value="DM3"/>
    <property type="match status" value="1"/>
</dbReference>
<keyword evidence="1" id="KW-0479">Metal-binding</keyword>
<dbReference type="SUPFAM" id="SSF57716">
    <property type="entry name" value="Glucocorticoid receptor-like (DNA-binding domain)"/>
    <property type="match status" value="1"/>
</dbReference>
<dbReference type="PANTHER" id="PTHR46927:SF3">
    <property type="entry name" value="THAP-TYPE DOMAIN-CONTAINING PROTEIN"/>
    <property type="match status" value="1"/>
</dbReference>
<dbReference type="Proteomes" id="UP000287033">
    <property type="component" value="Unassembled WGS sequence"/>
</dbReference>
<evidence type="ECO:0000256" key="5">
    <source>
        <dbReference type="PROSITE-ProRule" id="PRU00309"/>
    </source>
</evidence>
<evidence type="ECO:0000259" key="7">
    <source>
        <dbReference type="PROSITE" id="PS50950"/>
    </source>
</evidence>
<dbReference type="Pfam" id="PF05485">
    <property type="entry name" value="THAP"/>
    <property type="match status" value="1"/>
</dbReference>
<dbReference type="InterPro" id="IPR006612">
    <property type="entry name" value="THAP_Znf"/>
</dbReference>
<dbReference type="AlphaFoldDB" id="A0A401SU33"/>
<dbReference type="PROSITE" id="PS50950">
    <property type="entry name" value="ZF_THAP"/>
    <property type="match status" value="1"/>
</dbReference>